<dbReference type="InterPro" id="IPR007627">
    <property type="entry name" value="RNA_pol_sigma70_r2"/>
</dbReference>
<dbReference type="InterPro" id="IPR036388">
    <property type="entry name" value="WH-like_DNA-bd_sf"/>
</dbReference>
<keyword evidence="5" id="KW-0804">Transcription</keyword>
<dbReference type="RefSeq" id="WP_149403385.1">
    <property type="nucleotide sequence ID" value="NZ_BIXY01000073.1"/>
</dbReference>
<dbReference type="InterPro" id="IPR013324">
    <property type="entry name" value="RNA_pol_sigma_r3/r4-like"/>
</dbReference>
<dbReference type="Gene3D" id="1.10.1740.10">
    <property type="match status" value="1"/>
</dbReference>
<dbReference type="CDD" id="cd06171">
    <property type="entry name" value="Sigma70_r4"/>
    <property type="match status" value="1"/>
</dbReference>
<dbReference type="EMBL" id="BIXY01000073">
    <property type="protein sequence ID" value="GCF10507.1"/>
    <property type="molecule type" value="Genomic_DNA"/>
</dbReference>
<feature type="domain" description="RNA polymerase sigma-70 region 2" evidence="6">
    <location>
        <begin position="27"/>
        <end position="94"/>
    </location>
</feature>
<gene>
    <name evidence="8" type="ORF">KDI_40710</name>
</gene>
<protein>
    <submittedName>
        <fullName evidence="8">RNA polymerase subunit sigma-24</fullName>
    </submittedName>
</protein>
<dbReference type="GO" id="GO:0006352">
    <property type="term" value="P:DNA-templated transcription initiation"/>
    <property type="evidence" value="ECO:0007669"/>
    <property type="project" value="InterPro"/>
</dbReference>
<dbReference type="GO" id="GO:0003677">
    <property type="term" value="F:DNA binding"/>
    <property type="evidence" value="ECO:0007669"/>
    <property type="project" value="UniProtKB-KW"/>
</dbReference>
<dbReference type="Pfam" id="PF04542">
    <property type="entry name" value="Sigma70_r2"/>
    <property type="match status" value="1"/>
</dbReference>
<evidence type="ECO:0000256" key="1">
    <source>
        <dbReference type="ARBA" id="ARBA00010641"/>
    </source>
</evidence>
<reference evidence="8 9" key="1">
    <citation type="submission" date="2019-01" db="EMBL/GenBank/DDBJ databases">
        <title>Draft genome sequence of Dictyobacter sp. Uno17.</title>
        <authorList>
            <person name="Wang C.M."/>
            <person name="Zheng Y."/>
            <person name="Sakai Y."/>
            <person name="Abe K."/>
            <person name="Yokota A."/>
            <person name="Yabe S."/>
        </authorList>
    </citation>
    <scope>NUCLEOTIDE SEQUENCE [LARGE SCALE GENOMIC DNA]</scope>
    <source>
        <strain evidence="8 9">Uno17</strain>
    </source>
</reference>
<evidence type="ECO:0000313" key="8">
    <source>
        <dbReference type="EMBL" id="GCF10507.1"/>
    </source>
</evidence>
<dbReference type="AlphaFoldDB" id="A0A5A5TGM0"/>
<dbReference type="InterPro" id="IPR013325">
    <property type="entry name" value="RNA_pol_sigma_r2"/>
</dbReference>
<dbReference type="GO" id="GO:0016987">
    <property type="term" value="F:sigma factor activity"/>
    <property type="evidence" value="ECO:0007669"/>
    <property type="project" value="UniProtKB-KW"/>
</dbReference>
<evidence type="ECO:0000256" key="5">
    <source>
        <dbReference type="ARBA" id="ARBA00023163"/>
    </source>
</evidence>
<evidence type="ECO:0000256" key="2">
    <source>
        <dbReference type="ARBA" id="ARBA00023015"/>
    </source>
</evidence>
<evidence type="ECO:0000313" key="9">
    <source>
        <dbReference type="Proteomes" id="UP000322530"/>
    </source>
</evidence>
<comment type="caution">
    <text evidence="8">The sequence shown here is derived from an EMBL/GenBank/DDBJ whole genome shotgun (WGS) entry which is preliminary data.</text>
</comment>
<accession>A0A5A5TGM0</accession>
<keyword evidence="4" id="KW-0238">DNA-binding</keyword>
<dbReference type="Gene3D" id="1.10.10.10">
    <property type="entry name" value="Winged helix-like DNA-binding domain superfamily/Winged helix DNA-binding domain"/>
    <property type="match status" value="1"/>
</dbReference>
<dbReference type="PANTHER" id="PTHR43133:SF8">
    <property type="entry name" value="RNA POLYMERASE SIGMA FACTOR HI_1459-RELATED"/>
    <property type="match status" value="1"/>
</dbReference>
<organism evidence="8 9">
    <name type="scientific">Dictyobacter arantiisoli</name>
    <dbReference type="NCBI Taxonomy" id="2014874"/>
    <lineage>
        <taxon>Bacteria</taxon>
        <taxon>Bacillati</taxon>
        <taxon>Chloroflexota</taxon>
        <taxon>Ktedonobacteria</taxon>
        <taxon>Ktedonobacterales</taxon>
        <taxon>Dictyobacteraceae</taxon>
        <taxon>Dictyobacter</taxon>
    </lineage>
</organism>
<dbReference type="InterPro" id="IPR039425">
    <property type="entry name" value="RNA_pol_sigma-70-like"/>
</dbReference>
<dbReference type="NCBIfam" id="TIGR02937">
    <property type="entry name" value="sigma70-ECF"/>
    <property type="match status" value="1"/>
</dbReference>
<dbReference type="InterPro" id="IPR013249">
    <property type="entry name" value="RNA_pol_sigma70_r4_t2"/>
</dbReference>
<feature type="domain" description="RNA polymerase sigma factor 70 region 4 type 2" evidence="7">
    <location>
        <begin position="140"/>
        <end position="190"/>
    </location>
</feature>
<dbReference type="OrthoDB" id="9784984at2"/>
<keyword evidence="2" id="KW-0805">Transcription regulation</keyword>
<dbReference type="PANTHER" id="PTHR43133">
    <property type="entry name" value="RNA POLYMERASE ECF-TYPE SIGMA FACTO"/>
    <property type="match status" value="1"/>
</dbReference>
<evidence type="ECO:0000256" key="4">
    <source>
        <dbReference type="ARBA" id="ARBA00023125"/>
    </source>
</evidence>
<dbReference type="InterPro" id="IPR014284">
    <property type="entry name" value="RNA_pol_sigma-70_dom"/>
</dbReference>
<name>A0A5A5TGM0_9CHLR</name>
<dbReference type="Pfam" id="PF08281">
    <property type="entry name" value="Sigma70_r4_2"/>
    <property type="match status" value="1"/>
</dbReference>
<proteinExistence type="inferred from homology"/>
<keyword evidence="9" id="KW-1185">Reference proteome</keyword>
<sequence>MNKLAPDEEEKLIARSQHGDVEAFNLLIEQYQHVMYSTVLRLLGDSDTAADVTQEAFISAFRAIRTYRGSASFRAWLLRIGSNLACDHWRRVQRHPTTSLDALANEDELHAASQLEMLAIIGPESNPEENILLKELQAVIQQGLVLLPLEQRTALVLCDIQGLSYEEAAQVMHTNLGTIRSRISRGRARLRTYLQTHRELLPRNYRHTNSTDVSDR</sequence>
<dbReference type="SUPFAM" id="SSF88659">
    <property type="entry name" value="Sigma3 and sigma4 domains of RNA polymerase sigma factors"/>
    <property type="match status" value="1"/>
</dbReference>
<evidence type="ECO:0000259" key="6">
    <source>
        <dbReference type="Pfam" id="PF04542"/>
    </source>
</evidence>
<keyword evidence="3" id="KW-0731">Sigma factor</keyword>
<evidence type="ECO:0000259" key="7">
    <source>
        <dbReference type="Pfam" id="PF08281"/>
    </source>
</evidence>
<dbReference type="Proteomes" id="UP000322530">
    <property type="component" value="Unassembled WGS sequence"/>
</dbReference>
<dbReference type="SUPFAM" id="SSF88946">
    <property type="entry name" value="Sigma2 domain of RNA polymerase sigma factors"/>
    <property type="match status" value="1"/>
</dbReference>
<comment type="similarity">
    <text evidence="1">Belongs to the sigma-70 factor family. ECF subfamily.</text>
</comment>
<evidence type="ECO:0000256" key="3">
    <source>
        <dbReference type="ARBA" id="ARBA00023082"/>
    </source>
</evidence>